<sequence length="95" mass="11194">MLDKYWSLESSGTNGFTGPEKAEQRRTNEKVAKRFKETIGRLEEGYYVHPPWKNGGRSLPTNRSDFQDFGTTYARNRTYCQNTKDLCRSTRERDY</sequence>
<dbReference type="OrthoDB" id="5865305at2759"/>
<dbReference type="AlphaFoldDB" id="A0A0C2C5U1"/>
<proteinExistence type="predicted"/>
<reference evidence="2 3" key="1">
    <citation type="submission" date="2013-12" db="EMBL/GenBank/DDBJ databases">
        <title>Draft genome of the parsitic nematode Ancylostoma duodenale.</title>
        <authorList>
            <person name="Mitreva M."/>
        </authorList>
    </citation>
    <scope>NUCLEOTIDE SEQUENCE [LARGE SCALE GENOMIC DNA]</scope>
    <source>
        <strain evidence="2 3">Zhejiang</strain>
    </source>
</reference>
<protein>
    <submittedName>
        <fullName evidence="2">Uncharacterized protein</fullName>
    </submittedName>
</protein>
<name>A0A0C2C5U1_9BILA</name>
<dbReference type="EMBL" id="KN774228">
    <property type="protein sequence ID" value="KIH45042.1"/>
    <property type="molecule type" value="Genomic_DNA"/>
</dbReference>
<evidence type="ECO:0000313" key="2">
    <source>
        <dbReference type="EMBL" id="KIH45042.1"/>
    </source>
</evidence>
<accession>A0A0C2C5U1</accession>
<evidence type="ECO:0000313" key="3">
    <source>
        <dbReference type="Proteomes" id="UP000054047"/>
    </source>
</evidence>
<dbReference type="Proteomes" id="UP000054047">
    <property type="component" value="Unassembled WGS sequence"/>
</dbReference>
<organism evidence="2 3">
    <name type="scientific">Ancylostoma duodenale</name>
    <dbReference type="NCBI Taxonomy" id="51022"/>
    <lineage>
        <taxon>Eukaryota</taxon>
        <taxon>Metazoa</taxon>
        <taxon>Ecdysozoa</taxon>
        <taxon>Nematoda</taxon>
        <taxon>Chromadorea</taxon>
        <taxon>Rhabditida</taxon>
        <taxon>Rhabditina</taxon>
        <taxon>Rhabditomorpha</taxon>
        <taxon>Strongyloidea</taxon>
        <taxon>Ancylostomatidae</taxon>
        <taxon>Ancylostomatinae</taxon>
        <taxon>Ancylostoma</taxon>
    </lineage>
</organism>
<keyword evidence="3" id="KW-1185">Reference proteome</keyword>
<feature type="compositionally biased region" description="Basic and acidic residues" evidence="1">
    <location>
        <begin position="20"/>
        <end position="30"/>
    </location>
</feature>
<evidence type="ECO:0000256" key="1">
    <source>
        <dbReference type="SAM" id="MobiDB-lite"/>
    </source>
</evidence>
<gene>
    <name evidence="2" type="ORF">ANCDUO_24922</name>
</gene>
<feature type="region of interest" description="Disordered" evidence="1">
    <location>
        <begin position="1"/>
        <end position="30"/>
    </location>
</feature>